<dbReference type="GO" id="GO:0016829">
    <property type="term" value="F:lyase activity"/>
    <property type="evidence" value="ECO:0007669"/>
    <property type="project" value="UniProtKB-KW"/>
</dbReference>
<feature type="binding site" evidence="5">
    <location>
        <position position="72"/>
    </location>
    <ligand>
        <name>substrate</name>
    </ligand>
</feature>
<dbReference type="PANTHER" id="PTHR32308">
    <property type="entry name" value="LYASE BETA SUBUNIT, PUTATIVE (AFU_ORTHOLOGUE AFUA_4G13030)-RELATED"/>
    <property type="match status" value="1"/>
</dbReference>
<organism evidence="8 9">
    <name type="scientific">Mesorhizobium zhangyense</name>
    <dbReference type="NCBI Taxonomy" id="1776730"/>
    <lineage>
        <taxon>Bacteria</taxon>
        <taxon>Pseudomonadati</taxon>
        <taxon>Pseudomonadota</taxon>
        <taxon>Alphaproteobacteria</taxon>
        <taxon>Hyphomicrobiales</taxon>
        <taxon>Phyllobacteriaceae</taxon>
        <taxon>Mesorhizobium</taxon>
    </lineage>
</organism>
<keyword evidence="9" id="KW-1185">Reference proteome</keyword>
<dbReference type="Pfam" id="PF03328">
    <property type="entry name" value="HpcH_HpaI"/>
    <property type="match status" value="1"/>
</dbReference>
<gene>
    <name evidence="8" type="ORF">G6N74_18040</name>
</gene>
<dbReference type="InterPro" id="IPR015813">
    <property type="entry name" value="Pyrv/PenolPyrv_kinase-like_dom"/>
</dbReference>
<dbReference type="AlphaFoldDB" id="A0A7C9R8Y5"/>
<reference evidence="8 9" key="1">
    <citation type="submission" date="2020-02" db="EMBL/GenBank/DDBJ databases">
        <title>Genome sequence of the type strain CGMCC 1.15528 of Mesorhizobium zhangyense.</title>
        <authorList>
            <person name="Gao J."/>
            <person name="Sun J."/>
        </authorList>
    </citation>
    <scope>NUCLEOTIDE SEQUENCE [LARGE SCALE GENOMIC DNA]</scope>
    <source>
        <strain evidence="8 9">CGMCC 1.15528</strain>
    </source>
</reference>
<accession>A0A7C9R8Y5</accession>
<comment type="caution">
    <text evidence="8">The sequence shown here is derived from an EMBL/GenBank/DDBJ whole genome shotgun (WGS) entry which is preliminary data.</text>
</comment>
<evidence type="ECO:0000259" key="7">
    <source>
        <dbReference type="Pfam" id="PF03328"/>
    </source>
</evidence>
<keyword evidence="4 6" id="KW-0460">Magnesium</keyword>
<proteinExistence type="inferred from homology"/>
<sequence>MKTSTIWSPFHYVRTALFTPATRLTSLDKALASGADCVILDLEDGVGASDKDAARSTVMALDIPSGIPVMVRINHATTAAGLHDMLALRTSSARLSAIMLPKVESVWEIDLLLAHLPDSDTPVPVIALIETAKGLESAAAIGSHPAVAGLALGGADLAADLGADFSWEPLLFSRSRIVQAAVAAGVPAWDVPHLALADEKALAREASASRALGLSAKLAIHPKQVAAINTAFSSTPEEVMRAKVVLAAWKSSGGGACSLDGRMIDRPVALAAERLLRRATSADTKGRTE</sequence>
<name>A0A7C9R8Y5_9HYPH</name>
<keyword evidence="3 6" id="KW-0479">Metal-binding</keyword>
<dbReference type="SUPFAM" id="SSF51621">
    <property type="entry name" value="Phosphoenolpyruvate/pyruvate domain"/>
    <property type="match status" value="1"/>
</dbReference>
<dbReference type="EMBL" id="JAAKZG010000007">
    <property type="protein sequence ID" value="NGN42975.1"/>
    <property type="molecule type" value="Genomic_DNA"/>
</dbReference>
<feature type="domain" description="HpcH/HpaI aldolase/citrate lyase" evidence="7">
    <location>
        <begin position="14"/>
        <end position="222"/>
    </location>
</feature>
<evidence type="ECO:0000256" key="1">
    <source>
        <dbReference type="ARBA" id="ARBA00001946"/>
    </source>
</evidence>
<comment type="similarity">
    <text evidence="2">Belongs to the HpcH/HpaI aldolase family.</text>
</comment>
<evidence type="ECO:0000256" key="2">
    <source>
        <dbReference type="ARBA" id="ARBA00005568"/>
    </source>
</evidence>
<dbReference type="PIRSF" id="PIRSF015582">
    <property type="entry name" value="Cit_lyase_B"/>
    <property type="match status" value="1"/>
</dbReference>
<protein>
    <submittedName>
        <fullName evidence="8">CoA ester lyase</fullName>
    </submittedName>
</protein>
<feature type="binding site" evidence="6">
    <location>
        <position position="156"/>
    </location>
    <ligand>
        <name>Mg(2+)</name>
        <dbReference type="ChEBI" id="CHEBI:18420"/>
    </ligand>
</feature>
<comment type="cofactor">
    <cofactor evidence="1">
        <name>Mg(2+)</name>
        <dbReference type="ChEBI" id="CHEBI:18420"/>
    </cofactor>
</comment>
<dbReference type="GO" id="GO:0000287">
    <property type="term" value="F:magnesium ion binding"/>
    <property type="evidence" value="ECO:0007669"/>
    <property type="project" value="TreeGrafter"/>
</dbReference>
<feature type="binding site" evidence="5">
    <location>
        <position position="130"/>
    </location>
    <ligand>
        <name>substrate</name>
    </ligand>
</feature>
<dbReference type="InterPro" id="IPR040442">
    <property type="entry name" value="Pyrv_kinase-like_dom_sf"/>
</dbReference>
<dbReference type="InterPro" id="IPR011206">
    <property type="entry name" value="Citrate_lyase_beta/mcl1/mcl2"/>
</dbReference>
<evidence type="ECO:0000313" key="8">
    <source>
        <dbReference type="EMBL" id="NGN42975.1"/>
    </source>
</evidence>
<evidence type="ECO:0000256" key="5">
    <source>
        <dbReference type="PIRSR" id="PIRSR015582-1"/>
    </source>
</evidence>
<dbReference type="PANTHER" id="PTHR32308:SF0">
    <property type="entry name" value="HPCH_HPAI ALDOLASE_CITRATE LYASE DOMAIN-CONTAINING PROTEIN"/>
    <property type="match status" value="1"/>
</dbReference>
<feature type="binding site" evidence="6">
    <location>
        <position position="130"/>
    </location>
    <ligand>
        <name>Mg(2+)</name>
        <dbReference type="ChEBI" id="CHEBI:18420"/>
    </ligand>
</feature>
<dbReference type="GO" id="GO:0006107">
    <property type="term" value="P:oxaloacetate metabolic process"/>
    <property type="evidence" value="ECO:0007669"/>
    <property type="project" value="TreeGrafter"/>
</dbReference>
<evidence type="ECO:0000256" key="3">
    <source>
        <dbReference type="ARBA" id="ARBA00022723"/>
    </source>
</evidence>
<evidence type="ECO:0000313" key="9">
    <source>
        <dbReference type="Proteomes" id="UP000481252"/>
    </source>
</evidence>
<evidence type="ECO:0000256" key="6">
    <source>
        <dbReference type="PIRSR" id="PIRSR015582-2"/>
    </source>
</evidence>
<dbReference type="Proteomes" id="UP000481252">
    <property type="component" value="Unassembled WGS sequence"/>
</dbReference>
<evidence type="ECO:0000256" key="4">
    <source>
        <dbReference type="ARBA" id="ARBA00022842"/>
    </source>
</evidence>
<dbReference type="Gene3D" id="3.20.20.60">
    <property type="entry name" value="Phosphoenolpyruvate-binding domains"/>
    <property type="match status" value="1"/>
</dbReference>
<keyword evidence="8" id="KW-0456">Lyase</keyword>
<dbReference type="RefSeq" id="WP_165119338.1">
    <property type="nucleotide sequence ID" value="NZ_JAAKZG010000007.1"/>
</dbReference>
<dbReference type="InterPro" id="IPR005000">
    <property type="entry name" value="Aldolase/citrate-lyase_domain"/>
</dbReference>